<feature type="domain" description="Ribosome maturation factor RimM PRC barrel" evidence="6">
    <location>
        <begin position="98"/>
        <end position="162"/>
    </location>
</feature>
<dbReference type="GO" id="GO:0006364">
    <property type="term" value="P:rRNA processing"/>
    <property type="evidence" value="ECO:0007669"/>
    <property type="project" value="UniProtKB-KW"/>
</dbReference>
<dbReference type="InterPro" id="IPR056792">
    <property type="entry name" value="PRC_RimM"/>
</dbReference>
<organism evidence="8">
    <name type="scientific">freshwater metagenome</name>
    <dbReference type="NCBI Taxonomy" id="449393"/>
    <lineage>
        <taxon>unclassified sequences</taxon>
        <taxon>metagenomes</taxon>
        <taxon>ecological metagenomes</taxon>
    </lineage>
</organism>
<evidence type="ECO:0000259" key="5">
    <source>
        <dbReference type="Pfam" id="PF01782"/>
    </source>
</evidence>
<dbReference type="EMBL" id="CAFAAN010000005">
    <property type="protein sequence ID" value="CAB4801349.1"/>
    <property type="molecule type" value="Genomic_DNA"/>
</dbReference>
<dbReference type="EMBL" id="CAFBPO010000006">
    <property type="protein sequence ID" value="CAB5018501.1"/>
    <property type="molecule type" value="Genomic_DNA"/>
</dbReference>
<evidence type="ECO:0000313" key="13">
    <source>
        <dbReference type="EMBL" id="CAB4950691.1"/>
    </source>
</evidence>
<dbReference type="EMBL" id="CAEZYT010000095">
    <property type="protein sequence ID" value="CAB4743602.1"/>
    <property type="molecule type" value="Genomic_DNA"/>
</dbReference>
<feature type="domain" description="RimM N-terminal" evidence="5">
    <location>
        <begin position="5"/>
        <end position="80"/>
    </location>
</feature>
<gene>
    <name evidence="7" type="ORF">UFOPK1824_00265</name>
    <name evidence="8" type="ORF">UFOPK2340_01055</name>
    <name evidence="9" type="ORF">UFOPK2772_01169</name>
    <name evidence="10" type="ORF">UFOPK2850_00196</name>
    <name evidence="11" type="ORF">UFOPK3027_00670</name>
    <name evidence="12" type="ORF">UFOPK3256_00605</name>
    <name evidence="13" type="ORF">UFOPK3827_00533</name>
    <name evidence="14" type="ORF">UFOPK3982_00631</name>
    <name evidence="15" type="ORF">UFOPK4120_00699</name>
    <name evidence="16" type="ORF">UFOPK4404_00698</name>
</gene>
<evidence type="ECO:0000259" key="6">
    <source>
        <dbReference type="Pfam" id="PF24986"/>
    </source>
</evidence>
<dbReference type="Gene3D" id="2.30.30.240">
    <property type="entry name" value="PRC-barrel domain"/>
    <property type="match status" value="1"/>
</dbReference>
<dbReference type="GO" id="GO:0005840">
    <property type="term" value="C:ribosome"/>
    <property type="evidence" value="ECO:0007669"/>
    <property type="project" value="InterPro"/>
</dbReference>
<dbReference type="EMBL" id="CAFBQY010000006">
    <property type="protein sequence ID" value="CAB5072342.1"/>
    <property type="molecule type" value="Genomic_DNA"/>
</dbReference>
<protein>
    <submittedName>
        <fullName evidence="8">Unannotated protein</fullName>
    </submittedName>
</protein>
<dbReference type="PANTHER" id="PTHR33692:SF1">
    <property type="entry name" value="RIBOSOME MATURATION FACTOR RIMM"/>
    <property type="match status" value="1"/>
</dbReference>
<keyword evidence="2" id="KW-0690">Ribosome biogenesis</keyword>
<dbReference type="EMBL" id="CAEZXC010000065">
    <property type="protein sequence ID" value="CAB4680178.1"/>
    <property type="molecule type" value="Genomic_DNA"/>
</dbReference>
<dbReference type="InterPro" id="IPR011033">
    <property type="entry name" value="PRC_barrel-like_sf"/>
</dbReference>
<dbReference type="NCBIfam" id="TIGR02273">
    <property type="entry name" value="16S_RimM"/>
    <property type="match status" value="1"/>
</dbReference>
<dbReference type="EMBL" id="CAFBOO010000004">
    <property type="protein sequence ID" value="CAB4984253.1"/>
    <property type="molecule type" value="Genomic_DNA"/>
</dbReference>
<evidence type="ECO:0000256" key="2">
    <source>
        <dbReference type="ARBA" id="ARBA00022517"/>
    </source>
</evidence>
<evidence type="ECO:0000256" key="3">
    <source>
        <dbReference type="ARBA" id="ARBA00022552"/>
    </source>
</evidence>
<dbReference type="Pfam" id="PF01782">
    <property type="entry name" value="RimM"/>
    <property type="match status" value="1"/>
</dbReference>
<dbReference type="HAMAP" id="MF_00014">
    <property type="entry name" value="Ribosome_mat_RimM"/>
    <property type="match status" value="1"/>
</dbReference>
<keyword evidence="4" id="KW-0143">Chaperone</keyword>
<evidence type="ECO:0000313" key="11">
    <source>
        <dbReference type="EMBL" id="CAB4801349.1"/>
    </source>
</evidence>
<evidence type="ECO:0000256" key="1">
    <source>
        <dbReference type="ARBA" id="ARBA00022490"/>
    </source>
</evidence>
<dbReference type="InterPro" id="IPR002676">
    <property type="entry name" value="RimM_N"/>
</dbReference>
<dbReference type="EMBL" id="CAFBNM010000004">
    <property type="protein sequence ID" value="CAB4950691.1"/>
    <property type="molecule type" value="Genomic_DNA"/>
</dbReference>
<dbReference type="InterPro" id="IPR009000">
    <property type="entry name" value="Transl_B-barrel_sf"/>
</dbReference>
<evidence type="ECO:0000313" key="8">
    <source>
        <dbReference type="EMBL" id="CAB4680178.1"/>
    </source>
</evidence>
<dbReference type="PANTHER" id="PTHR33692">
    <property type="entry name" value="RIBOSOME MATURATION FACTOR RIMM"/>
    <property type="match status" value="1"/>
</dbReference>
<keyword evidence="3" id="KW-0698">rRNA processing</keyword>
<dbReference type="InterPro" id="IPR011961">
    <property type="entry name" value="RimM"/>
</dbReference>
<evidence type="ECO:0000313" key="16">
    <source>
        <dbReference type="EMBL" id="CAB5072342.1"/>
    </source>
</evidence>
<sequence>MRLNVGRIGRAHGILGEATIEVRTDLAEERFAIGEKVQTDSHGDLTVASARVHNGILLLGFEGISDRNSIEKFRDVLLYSEVDIDEPGLDDDDYHVLQLVGCQAFLVDGDLLGEVSEVLNLPGQDVLSIKTDSGEILIPFVRQLVPVVDIKAKRMTVIPPEFYEGQVAE</sequence>
<accession>A0A6J6N4R2</accession>
<dbReference type="InterPro" id="IPR036976">
    <property type="entry name" value="RimM_N_sf"/>
</dbReference>
<evidence type="ECO:0000313" key="14">
    <source>
        <dbReference type="EMBL" id="CAB4984253.1"/>
    </source>
</evidence>
<proteinExistence type="inferred from homology"/>
<evidence type="ECO:0000313" key="15">
    <source>
        <dbReference type="EMBL" id="CAB5018501.1"/>
    </source>
</evidence>
<dbReference type="GO" id="GO:0043022">
    <property type="term" value="F:ribosome binding"/>
    <property type="evidence" value="ECO:0007669"/>
    <property type="project" value="InterPro"/>
</dbReference>
<dbReference type="SUPFAM" id="SSF50346">
    <property type="entry name" value="PRC-barrel domain"/>
    <property type="match status" value="1"/>
</dbReference>
<dbReference type="SUPFAM" id="SSF50447">
    <property type="entry name" value="Translation proteins"/>
    <property type="match status" value="1"/>
</dbReference>
<keyword evidence="1" id="KW-0963">Cytoplasm</keyword>
<evidence type="ECO:0000256" key="4">
    <source>
        <dbReference type="ARBA" id="ARBA00023186"/>
    </source>
</evidence>
<dbReference type="AlphaFoldDB" id="A0A6J6N4R2"/>
<reference evidence="8" key="1">
    <citation type="submission" date="2020-05" db="EMBL/GenBank/DDBJ databases">
        <authorList>
            <person name="Chiriac C."/>
            <person name="Salcher M."/>
            <person name="Ghai R."/>
            <person name="Kavagutti S V."/>
        </authorList>
    </citation>
    <scope>NUCLEOTIDE SEQUENCE</scope>
</reference>
<dbReference type="Gene3D" id="2.40.30.60">
    <property type="entry name" value="RimM"/>
    <property type="match status" value="1"/>
</dbReference>
<evidence type="ECO:0000313" key="9">
    <source>
        <dbReference type="EMBL" id="CAB4743602.1"/>
    </source>
</evidence>
<dbReference type="EMBL" id="CAEZUM010000010">
    <property type="protein sequence ID" value="CAB4594513.1"/>
    <property type="molecule type" value="Genomic_DNA"/>
</dbReference>
<evidence type="ECO:0000313" key="10">
    <source>
        <dbReference type="EMBL" id="CAB4747752.1"/>
    </source>
</evidence>
<dbReference type="EMBL" id="CAEZZH010000002">
    <property type="protein sequence ID" value="CAB4747752.1"/>
    <property type="molecule type" value="Genomic_DNA"/>
</dbReference>
<dbReference type="EMBL" id="CAFAZW010000006">
    <property type="protein sequence ID" value="CAB4841413.1"/>
    <property type="molecule type" value="Genomic_DNA"/>
</dbReference>
<evidence type="ECO:0000313" key="7">
    <source>
        <dbReference type="EMBL" id="CAB4594513.1"/>
    </source>
</evidence>
<dbReference type="Pfam" id="PF24986">
    <property type="entry name" value="PRC_RimM"/>
    <property type="match status" value="1"/>
</dbReference>
<name>A0A6J6N4R2_9ZZZZ</name>
<evidence type="ECO:0000313" key="12">
    <source>
        <dbReference type="EMBL" id="CAB4841413.1"/>
    </source>
</evidence>